<dbReference type="EMBL" id="CP032608">
    <property type="protein sequence ID" value="AYF82708.1"/>
    <property type="molecule type" value="Genomic_DNA"/>
</dbReference>
<proteinExistence type="predicted"/>
<evidence type="ECO:0000313" key="2">
    <source>
        <dbReference type="EMBL" id="AYF82708.1"/>
    </source>
</evidence>
<dbReference type="RefSeq" id="WP_061884609.1">
    <property type="nucleotide sequence ID" value="NZ_CP014282.1"/>
</dbReference>
<evidence type="ECO:0000313" key="3">
    <source>
        <dbReference type="Proteomes" id="UP000269847"/>
    </source>
</evidence>
<reference evidence="2 3" key="1">
    <citation type="submission" date="2018-09" db="EMBL/GenBank/DDBJ databases">
        <title>Complete genome of Bacillus thuringiensis strain QZL38.</title>
        <authorList>
            <person name="Song F."/>
        </authorList>
    </citation>
    <scope>NUCLEOTIDE SEQUENCE [LARGE SCALE GENOMIC DNA]</scope>
    <source>
        <strain evidence="2 3">QZL38</strain>
    </source>
</reference>
<dbReference type="Pfam" id="PF10145">
    <property type="entry name" value="PhageMin_Tail"/>
    <property type="match status" value="1"/>
</dbReference>
<name>A0A9W3VDH0_BACTU</name>
<sequence length="1173" mass="130117">MPGNSKERNVVLNFKMDGQVQYANTLKQINMVMNNAAKEYKNHIAAMGQDATMTDKLLAEKKKLEIQMEAAKKRTAMLRAEYQAMSKDTSTTAEQLNKMYGKLLDAERAETSLDNAMKRVNEGLSEQAIEAREARGTLLDLQENSKKLEAEQKKLTSSFKLQNAELGANASEADKLELAQKQLRQQMEMTDRVVHNLEQQLSAAKRVYGENSTEVQQLEAKLNQAKTTLKQFENSLQSVGRSGSQAADGMAEINKKLDMNNLMEAAEVLQGISEKLIEMGKSIVNTAIEFDGSQRKIQASLGLTGKGAENLQKIAVDTWKKGFGENLEEVDHALIKVFQNMRDVPYEELQMASEDVLTLAKIYDVDLNEATRGAGQLMSQFGLSTQETFDLLAAGAQEGLNYSDELFDNLSEYVPLFKQAGFTAEEMFTILANGTRDGAYNLDYINDTVAEFGKKVQDGSKGTADAFAGLSEKTQGVWKSFNDGKATAADVFKAVIGDLGSMDDKVKQNQIGVGLFATRWEDMGAKAVLGLNETAGGLGDVTGRMDEMKKLQEESLGQQFQKALRETQAALEPLGKKFAELAKDILPPIVDGVKAVMDWFSKLSEADQTLLIVMGALSTAFIILTPIVAALAISFGALNLAFLPVIATIAAVSLVITGIIMLIKNWGAITDWLSEKWSEFKDWFGELWDSIVQTCEDAWSSTVDYFSGAWSDFLNMANEFFEPIGQFFADLWTGISDTASEIWTGITDYFSESWSSFIELADSILSPLGEFFSGLWTGIVETATSIWDQLKTAWQETWDTILTVLDPIISAVSTVLEAGWLLIQAGVQIAWAAISQYIIQPIQEAYDWISAQIGELVTWLSTQWELIKAAAQVAWGLFKQYITQSVQEAWDWVKEQIGALVSWLNSQWETVKSYTSAAWNLVKQYVIQPVQELWNATKEKLNDLANWILGNWAKIQSYTLTAWNLVYKYIIDPVISAYNSAKEKFNDMYNTAREKFDSVKNAAQEKFDAAKRFIVDPIKDAVDKVKGFIDKIKGFFSDLKLKIPKPEMPKMPHFSLQTSTKNILGKDITFPSGIDVQWRAKGGIFTRPTIFGMSNGQLQGAGEAGREAVLPLNKKTLGEIGEGIAATMSTEPTVINIYNPSVRDDRDIDRMVGKIDDALAQKGRNSKIGIGRT</sequence>
<dbReference type="PANTHER" id="PTHR47372:SF11">
    <property type="entry name" value="RE19971P"/>
    <property type="match status" value="1"/>
</dbReference>
<feature type="domain" description="Phage tail tape measure protein" evidence="1">
    <location>
        <begin position="322"/>
        <end position="516"/>
    </location>
</feature>
<dbReference type="Proteomes" id="UP000269847">
    <property type="component" value="Chromosome"/>
</dbReference>
<dbReference type="AlphaFoldDB" id="A0A9W3VDH0"/>
<organism evidence="2 3">
    <name type="scientific">Bacillus thuringiensis</name>
    <dbReference type="NCBI Taxonomy" id="1428"/>
    <lineage>
        <taxon>Bacteria</taxon>
        <taxon>Bacillati</taxon>
        <taxon>Bacillota</taxon>
        <taxon>Bacilli</taxon>
        <taxon>Bacillales</taxon>
        <taxon>Bacillaceae</taxon>
        <taxon>Bacillus</taxon>
        <taxon>Bacillus cereus group</taxon>
    </lineage>
</organism>
<protein>
    <submittedName>
        <fullName evidence="2">Phage tail tape measure protein</fullName>
    </submittedName>
</protein>
<dbReference type="Gene3D" id="1.20.120.20">
    <property type="entry name" value="Apolipoprotein"/>
    <property type="match status" value="1"/>
</dbReference>
<dbReference type="SUPFAM" id="SSF48371">
    <property type="entry name" value="ARM repeat"/>
    <property type="match status" value="1"/>
</dbReference>
<evidence type="ECO:0000259" key="1">
    <source>
        <dbReference type="Pfam" id="PF10145"/>
    </source>
</evidence>
<gene>
    <name evidence="2" type="ORF">D7J84_16825</name>
</gene>
<dbReference type="PANTHER" id="PTHR47372">
    <property type="entry name" value="DAUER UP-REGULATED-RELATED"/>
    <property type="match status" value="1"/>
</dbReference>
<dbReference type="InterPro" id="IPR010090">
    <property type="entry name" value="Phage_tape_meas"/>
</dbReference>
<dbReference type="InterPro" id="IPR016024">
    <property type="entry name" value="ARM-type_fold"/>
</dbReference>
<accession>A0A9W3VDH0</accession>